<dbReference type="KEGG" id="hro:HELRODRAFT_148502"/>
<evidence type="ECO:0000313" key="8">
    <source>
        <dbReference type="EnsemblMetazoa" id="HelroP148502"/>
    </source>
</evidence>
<evidence type="ECO:0000256" key="3">
    <source>
        <dbReference type="ARBA" id="ARBA00023242"/>
    </source>
</evidence>
<dbReference type="eggNOG" id="ENOG502SZTR">
    <property type="taxonomic scope" value="Eukaryota"/>
</dbReference>
<dbReference type="Pfam" id="PF00046">
    <property type="entry name" value="Homeodomain"/>
    <property type="match status" value="1"/>
</dbReference>
<dbReference type="EnsemblMetazoa" id="HelroT148502">
    <property type="protein sequence ID" value="HelroP148502"/>
    <property type="gene ID" value="HelroG148502"/>
</dbReference>
<dbReference type="PANTHER" id="PTHR24324">
    <property type="entry name" value="HOMEOBOX PROTEIN HHEX"/>
    <property type="match status" value="1"/>
</dbReference>
<dbReference type="EMBL" id="AMQM01005191">
    <property type="status" value="NOT_ANNOTATED_CDS"/>
    <property type="molecule type" value="Genomic_DNA"/>
</dbReference>
<comment type="subcellular location">
    <subcellularLocation>
        <location evidence="4 5">Nucleus</location>
    </subcellularLocation>
</comment>
<gene>
    <name evidence="8" type="primary">20196994</name>
    <name evidence="7" type="ORF">HELRODRAFT_148502</name>
</gene>
<reference evidence="7 9" key="2">
    <citation type="journal article" date="2013" name="Nature">
        <title>Insights into bilaterian evolution from three spiralian genomes.</title>
        <authorList>
            <person name="Simakov O."/>
            <person name="Marletaz F."/>
            <person name="Cho S.J."/>
            <person name="Edsinger-Gonzales E."/>
            <person name="Havlak P."/>
            <person name="Hellsten U."/>
            <person name="Kuo D.H."/>
            <person name="Larsson T."/>
            <person name="Lv J."/>
            <person name="Arendt D."/>
            <person name="Savage R."/>
            <person name="Osoegawa K."/>
            <person name="de Jong P."/>
            <person name="Grimwood J."/>
            <person name="Chapman J.A."/>
            <person name="Shapiro H."/>
            <person name="Aerts A."/>
            <person name="Otillar R.P."/>
            <person name="Terry A.Y."/>
            <person name="Boore J.L."/>
            <person name="Grigoriev I.V."/>
            <person name="Lindberg D.R."/>
            <person name="Seaver E.C."/>
            <person name="Weisblat D.A."/>
            <person name="Putnam N.H."/>
            <person name="Rokhsar D.S."/>
        </authorList>
    </citation>
    <scope>NUCLEOTIDE SEQUENCE</scope>
</reference>
<dbReference type="EMBL" id="KB096864">
    <property type="protein sequence ID" value="ESO00788.1"/>
    <property type="molecule type" value="Genomic_DNA"/>
</dbReference>
<dbReference type="OrthoDB" id="4187154at2759"/>
<protein>
    <recommendedName>
        <fullName evidence="6">Homeobox domain-containing protein</fullName>
    </recommendedName>
</protein>
<dbReference type="InterPro" id="IPR051000">
    <property type="entry name" value="Homeobox_DNA-bind_prot"/>
</dbReference>
<dbReference type="AlphaFoldDB" id="T1EK94"/>
<dbReference type="GO" id="GO:0003677">
    <property type="term" value="F:DNA binding"/>
    <property type="evidence" value="ECO:0007669"/>
    <property type="project" value="UniProtKB-UniRule"/>
</dbReference>
<keyword evidence="1 4" id="KW-0238">DNA-binding</keyword>
<dbReference type="CTD" id="20196994"/>
<proteinExistence type="predicted"/>
<name>T1EK94_HELRO</name>
<dbReference type="PANTHER" id="PTHR24324:SF9">
    <property type="entry name" value="HOMEOBOX DOMAIN-CONTAINING PROTEIN"/>
    <property type="match status" value="1"/>
</dbReference>
<dbReference type="InterPro" id="IPR009057">
    <property type="entry name" value="Homeodomain-like_sf"/>
</dbReference>
<dbReference type="RefSeq" id="XP_009020959.1">
    <property type="nucleotide sequence ID" value="XM_009022711.1"/>
</dbReference>
<reference evidence="9" key="1">
    <citation type="submission" date="2012-12" db="EMBL/GenBank/DDBJ databases">
        <authorList>
            <person name="Hellsten U."/>
            <person name="Grimwood J."/>
            <person name="Chapman J.A."/>
            <person name="Shapiro H."/>
            <person name="Aerts A."/>
            <person name="Otillar R.P."/>
            <person name="Terry A.Y."/>
            <person name="Boore J.L."/>
            <person name="Simakov O."/>
            <person name="Marletaz F."/>
            <person name="Cho S.-J."/>
            <person name="Edsinger-Gonzales E."/>
            <person name="Havlak P."/>
            <person name="Kuo D.-H."/>
            <person name="Larsson T."/>
            <person name="Lv J."/>
            <person name="Arendt D."/>
            <person name="Savage R."/>
            <person name="Osoegawa K."/>
            <person name="de Jong P."/>
            <person name="Lindberg D.R."/>
            <person name="Seaver E.C."/>
            <person name="Weisblat D.A."/>
            <person name="Putnam N.H."/>
            <person name="Grigoriev I.V."/>
            <person name="Rokhsar D.S."/>
        </authorList>
    </citation>
    <scope>NUCLEOTIDE SEQUENCE</scope>
</reference>
<reference evidence="8" key="3">
    <citation type="submission" date="2015-06" db="UniProtKB">
        <authorList>
            <consortium name="EnsemblMetazoa"/>
        </authorList>
    </citation>
    <scope>IDENTIFICATION</scope>
</reference>
<organism evidence="8 9">
    <name type="scientific">Helobdella robusta</name>
    <name type="common">Californian leech</name>
    <dbReference type="NCBI Taxonomy" id="6412"/>
    <lineage>
        <taxon>Eukaryota</taxon>
        <taxon>Metazoa</taxon>
        <taxon>Spiralia</taxon>
        <taxon>Lophotrochozoa</taxon>
        <taxon>Annelida</taxon>
        <taxon>Clitellata</taxon>
        <taxon>Hirudinea</taxon>
        <taxon>Rhynchobdellida</taxon>
        <taxon>Glossiphoniidae</taxon>
        <taxon>Helobdella</taxon>
    </lineage>
</organism>
<sequence length="54" mass="6652">YLTKERTDKLEEYYQNHIAFPYPDQETREFLANECGITYSQVSKWFSNRRNKDK</sequence>
<accession>T1EK94</accession>
<dbReference type="OMA" id="VSKWFSN"/>
<dbReference type="InterPro" id="IPR017970">
    <property type="entry name" value="Homeobox_CS"/>
</dbReference>
<keyword evidence="2 4" id="KW-0371">Homeobox</keyword>
<evidence type="ECO:0000313" key="9">
    <source>
        <dbReference type="Proteomes" id="UP000015101"/>
    </source>
</evidence>
<dbReference type="PROSITE" id="PS00027">
    <property type="entry name" value="HOMEOBOX_1"/>
    <property type="match status" value="1"/>
</dbReference>
<keyword evidence="9" id="KW-1185">Reference proteome</keyword>
<dbReference type="GO" id="GO:0005634">
    <property type="term" value="C:nucleus"/>
    <property type="evidence" value="ECO:0007669"/>
    <property type="project" value="UniProtKB-SubCell"/>
</dbReference>
<dbReference type="GO" id="GO:0000981">
    <property type="term" value="F:DNA-binding transcription factor activity, RNA polymerase II-specific"/>
    <property type="evidence" value="ECO:0007669"/>
    <property type="project" value="InterPro"/>
</dbReference>
<dbReference type="SMART" id="SM00389">
    <property type="entry name" value="HOX"/>
    <property type="match status" value="1"/>
</dbReference>
<evidence type="ECO:0000259" key="6">
    <source>
        <dbReference type="PROSITE" id="PS50071"/>
    </source>
</evidence>
<evidence type="ECO:0000256" key="2">
    <source>
        <dbReference type="ARBA" id="ARBA00023155"/>
    </source>
</evidence>
<dbReference type="HOGENOM" id="CLU_049543_14_1_1"/>
<evidence type="ECO:0000256" key="5">
    <source>
        <dbReference type="RuleBase" id="RU000682"/>
    </source>
</evidence>
<dbReference type="FunFam" id="1.10.10.60:FF:000937">
    <property type="match status" value="1"/>
</dbReference>
<evidence type="ECO:0000256" key="1">
    <source>
        <dbReference type="ARBA" id="ARBA00023125"/>
    </source>
</evidence>
<evidence type="ECO:0000313" key="7">
    <source>
        <dbReference type="EMBL" id="ESO00788.1"/>
    </source>
</evidence>
<dbReference type="InterPro" id="IPR001356">
    <property type="entry name" value="HD"/>
</dbReference>
<keyword evidence="3 4" id="KW-0539">Nucleus</keyword>
<dbReference type="Gene3D" id="1.10.10.60">
    <property type="entry name" value="Homeodomain-like"/>
    <property type="match status" value="1"/>
</dbReference>
<evidence type="ECO:0000256" key="4">
    <source>
        <dbReference type="PROSITE-ProRule" id="PRU00108"/>
    </source>
</evidence>
<feature type="domain" description="Homeobox" evidence="6">
    <location>
        <begin position="1"/>
        <end position="54"/>
    </location>
</feature>
<dbReference type="Proteomes" id="UP000015101">
    <property type="component" value="Unassembled WGS sequence"/>
</dbReference>
<dbReference type="SUPFAM" id="SSF46689">
    <property type="entry name" value="Homeodomain-like"/>
    <property type="match status" value="1"/>
</dbReference>
<dbReference type="PROSITE" id="PS50071">
    <property type="entry name" value="HOMEOBOX_2"/>
    <property type="match status" value="1"/>
</dbReference>
<dbReference type="CDD" id="cd00086">
    <property type="entry name" value="homeodomain"/>
    <property type="match status" value="1"/>
</dbReference>
<dbReference type="InParanoid" id="T1EK94"/>
<dbReference type="GeneID" id="20196994"/>